<sequence>MARQSSILAPTSASLPDTFRIPSSTNQLVKTLSKLSRASLISLALQWLEKKNLASCKPYLLSDKSKSREHDDDTSPYSPAQTVEDLKIIYNDFQGQKGGKREVIDRILEGDWRHGLTLRQLAMADVQHIEEHPSSHRWTAFRIDASSASALSLPSDSRDNEDYATALPHFQASSFIKAMQREISPLVKAHYHIHRFHSLPLTLVRILAIDSPYQFPRQSPHTFIDSSRLIYLAFPDSTPFIYSSLVSTSNSKRDGNNNMYSTDAGTLRRIINDAVPKALSRPQQRYSLTSTSLAAKSLHTLLTLRGPWRTTAAIGAFSVFADAVVETGPLEPRISNAVPFKNGNARTTNNNTNKSSLDDKENLGHSPTKRQKRPVNEPRADSQSLKKRKQAIMSRFGTSGDPNRALPSFSLTPQPLPDQNETTLATATDQSLPQITPNPALDRLEIQLQDSPTLEPGSSPHQTVVSLTFSGSDVVAGLRKLAELGVIDPNRMPSWMTGEEGVSSAVIKGGVTVTP</sequence>
<name>D4AZR3_ARTBC</name>
<protein>
    <submittedName>
        <fullName evidence="2">CHL4 family chromosome segregation protein, putative</fullName>
    </submittedName>
</protein>
<dbReference type="GO" id="GO:0007059">
    <property type="term" value="P:chromosome segregation"/>
    <property type="evidence" value="ECO:0007669"/>
    <property type="project" value="InterPro"/>
</dbReference>
<evidence type="ECO:0000313" key="3">
    <source>
        <dbReference type="Proteomes" id="UP000008866"/>
    </source>
</evidence>
<dbReference type="AlphaFoldDB" id="D4AZR3"/>
<dbReference type="EMBL" id="ABSU01000021">
    <property type="protein sequence ID" value="EFE31533.1"/>
    <property type="molecule type" value="Genomic_DNA"/>
</dbReference>
<dbReference type="Gene3D" id="3.10.20.720">
    <property type="match status" value="1"/>
</dbReference>
<evidence type="ECO:0000256" key="1">
    <source>
        <dbReference type="SAM" id="MobiDB-lite"/>
    </source>
</evidence>
<dbReference type="OrthoDB" id="6585699at2759"/>
<dbReference type="KEGG" id="abe:ARB_01681"/>
<gene>
    <name evidence="2" type="ORF">ARB_01681</name>
</gene>
<dbReference type="GO" id="GO:0034080">
    <property type="term" value="P:CENP-A containing chromatin assembly"/>
    <property type="evidence" value="ECO:0007669"/>
    <property type="project" value="InterPro"/>
</dbReference>
<dbReference type="STRING" id="663331.D4AZR3"/>
<reference evidence="3" key="1">
    <citation type="journal article" date="2011" name="Genome Biol.">
        <title>Comparative and functional genomics provide insights into the pathogenicity of dermatophytic fungi.</title>
        <authorList>
            <person name="Burmester A."/>
            <person name="Shelest E."/>
            <person name="Gloeckner G."/>
            <person name="Heddergott C."/>
            <person name="Schindler S."/>
            <person name="Staib P."/>
            <person name="Heidel A."/>
            <person name="Felder M."/>
            <person name="Petzold A."/>
            <person name="Szafranski K."/>
            <person name="Feuermann M."/>
            <person name="Pedruzzi I."/>
            <person name="Priebe S."/>
            <person name="Groth M."/>
            <person name="Winkler R."/>
            <person name="Li W."/>
            <person name="Kniemeyer O."/>
            <person name="Schroeckh V."/>
            <person name="Hertweck C."/>
            <person name="Hube B."/>
            <person name="White T.C."/>
            <person name="Platzer M."/>
            <person name="Guthke R."/>
            <person name="Heitman J."/>
            <person name="Woestemeyer J."/>
            <person name="Zipfel P.F."/>
            <person name="Monod M."/>
            <person name="Brakhage A.A."/>
        </authorList>
    </citation>
    <scope>NUCLEOTIDE SEQUENCE [LARGE SCALE GENOMIC DNA]</scope>
    <source>
        <strain evidence="3">ATCC MYA-4681 / CBS 112371</strain>
    </source>
</reference>
<dbReference type="Proteomes" id="UP000008866">
    <property type="component" value="Unassembled WGS sequence"/>
</dbReference>
<feature type="compositionally biased region" description="Low complexity" evidence="1">
    <location>
        <begin position="342"/>
        <end position="353"/>
    </location>
</feature>
<dbReference type="OMA" id="HPASLRW"/>
<dbReference type="HOGENOM" id="CLU_031572_0_0_1"/>
<dbReference type="GeneID" id="9519741"/>
<proteinExistence type="predicted"/>
<accession>D4AZR3</accession>
<dbReference type="RefSeq" id="XP_003012173.1">
    <property type="nucleotide sequence ID" value="XM_003012127.1"/>
</dbReference>
<keyword evidence="3" id="KW-1185">Reference proteome</keyword>
<feature type="compositionally biased region" description="Polar residues" evidence="1">
    <location>
        <begin position="409"/>
        <end position="421"/>
    </location>
</feature>
<dbReference type="eggNOG" id="ENOG502QVRZ">
    <property type="taxonomic scope" value="Eukaryota"/>
</dbReference>
<dbReference type="Pfam" id="PF05238">
    <property type="entry name" value="CENP-N"/>
    <property type="match status" value="1"/>
</dbReference>
<organism evidence="2 3">
    <name type="scientific">Arthroderma benhamiae (strain ATCC MYA-4681 / CBS 112371)</name>
    <name type="common">Trichophyton mentagrophytes</name>
    <dbReference type="NCBI Taxonomy" id="663331"/>
    <lineage>
        <taxon>Eukaryota</taxon>
        <taxon>Fungi</taxon>
        <taxon>Dikarya</taxon>
        <taxon>Ascomycota</taxon>
        <taxon>Pezizomycotina</taxon>
        <taxon>Eurotiomycetes</taxon>
        <taxon>Eurotiomycetidae</taxon>
        <taxon>Onygenales</taxon>
        <taxon>Arthrodermataceae</taxon>
        <taxon>Trichophyton</taxon>
    </lineage>
</organism>
<comment type="caution">
    <text evidence="2">The sequence shown here is derived from an EMBL/GenBank/DDBJ whole genome shotgun (WGS) entry which is preliminary data.</text>
</comment>
<evidence type="ECO:0000313" key="2">
    <source>
        <dbReference type="EMBL" id="EFE31533.1"/>
    </source>
</evidence>
<dbReference type="InterPro" id="IPR007902">
    <property type="entry name" value="Chl4/mis15/CENP-N"/>
</dbReference>
<feature type="region of interest" description="Disordered" evidence="1">
    <location>
        <begin position="333"/>
        <end position="421"/>
    </location>
</feature>